<gene>
    <name evidence="2" type="ORF">INT45_005844</name>
</gene>
<evidence type="ECO:0000313" key="3">
    <source>
        <dbReference type="Proteomes" id="UP000646827"/>
    </source>
</evidence>
<organism evidence="2 3">
    <name type="scientific">Circinella minor</name>
    <dbReference type="NCBI Taxonomy" id="1195481"/>
    <lineage>
        <taxon>Eukaryota</taxon>
        <taxon>Fungi</taxon>
        <taxon>Fungi incertae sedis</taxon>
        <taxon>Mucoromycota</taxon>
        <taxon>Mucoromycotina</taxon>
        <taxon>Mucoromycetes</taxon>
        <taxon>Mucorales</taxon>
        <taxon>Lichtheimiaceae</taxon>
        <taxon>Circinella</taxon>
    </lineage>
</organism>
<name>A0A8H7S0T3_9FUNG</name>
<dbReference type="OrthoDB" id="2287297at2759"/>
<sequence length="128" mass="14193">MKSTQLIDNDVLDDGERRSSSTNVDGKITLPGTEMESCIIEVSEGCRDGGIYVFQQEKELQMPVEPATAKTDCKLIQSAEIVTNYMESNDDDTSSDTSQVHGTPTKKQKTNKRSTVDFSQRDQPDVVQ</sequence>
<protein>
    <submittedName>
        <fullName evidence="2">Uncharacterized protein</fullName>
    </submittedName>
</protein>
<dbReference type="Proteomes" id="UP000646827">
    <property type="component" value="Unassembled WGS sequence"/>
</dbReference>
<dbReference type="EMBL" id="JAEPRB010000152">
    <property type="protein sequence ID" value="KAG2220083.1"/>
    <property type="molecule type" value="Genomic_DNA"/>
</dbReference>
<accession>A0A8H7S0T3</accession>
<evidence type="ECO:0000313" key="2">
    <source>
        <dbReference type="EMBL" id="KAG2220083.1"/>
    </source>
</evidence>
<reference evidence="2 3" key="1">
    <citation type="submission" date="2020-12" db="EMBL/GenBank/DDBJ databases">
        <title>Metabolic potential, ecology and presence of endohyphal bacteria is reflected in genomic diversity of Mucoromycotina.</title>
        <authorList>
            <person name="Muszewska A."/>
            <person name="Okrasinska A."/>
            <person name="Steczkiewicz K."/>
            <person name="Drgas O."/>
            <person name="Orlowska M."/>
            <person name="Perlinska-Lenart U."/>
            <person name="Aleksandrzak-Piekarczyk T."/>
            <person name="Szatraj K."/>
            <person name="Zielenkiewicz U."/>
            <person name="Pilsyk S."/>
            <person name="Malc E."/>
            <person name="Mieczkowski P."/>
            <person name="Kruszewska J.S."/>
            <person name="Biernat P."/>
            <person name="Pawlowska J."/>
        </authorList>
    </citation>
    <scope>NUCLEOTIDE SEQUENCE [LARGE SCALE GENOMIC DNA]</scope>
    <source>
        <strain evidence="2 3">CBS 142.35</strain>
    </source>
</reference>
<feature type="region of interest" description="Disordered" evidence="1">
    <location>
        <begin position="86"/>
        <end position="128"/>
    </location>
</feature>
<evidence type="ECO:0000256" key="1">
    <source>
        <dbReference type="SAM" id="MobiDB-lite"/>
    </source>
</evidence>
<feature type="compositionally biased region" description="Basic and acidic residues" evidence="1">
    <location>
        <begin position="119"/>
        <end position="128"/>
    </location>
</feature>
<feature type="region of interest" description="Disordered" evidence="1">
    <location>
        <begin position="1"/>
        <end position="29"/>
    </location>
</feature>
<dbReference type="AlphaFoldDB" id="A0A8H7S0T3"/>
<proteinExistence type="predicted"/>
<comment type="caution">
    <text evidence="2">The sequence shown here is derived from an EMBL/GenBank/DDBJ whole genome shotgun (WGS) entry which is preliminary data.</text>
</comment>
<keyword evidence="3" id="KW-1185">Reference proteome</keyword>